<dbReference type="SUPFAM" id="SSF55785">
    <property type="entry name" value="PYP-like sensor domain (PAS domain)"/>
    <property type="match status" value="2"/>
</dbReference>
<dbReference type="InterPro" id="IPR000014">
    <property type="entry name" value="PAS"/>
</dbReference>
<dbReference type="SMART" id="SM00091">
    <property type="entry name" value="PAS"/>
    <property type="match status" value="2"/>
</dbReference>
<evidence type="ECO:0000313" key="8">
    <source>
        <dbReference type="Proteomes" id="UP001138768"/>
    </source>
</evidence>
<sequence>MLRVDSTDPRSDARRPAELMTSLADHLSTGLVIVDPELTVQAWNRWMAEHAKLAPEEAIGRSLESLFPDLPAATLRRRVKAALQLRSPSYVHPRRGYLFPVPLDRVTESNFVYMQQRVRILPYQDEACRAIIVVDDVTATREAEARAAAAARASERYLELLDSNVMTLAVNASDGRVMRASSALLESTGWSAAAITGQSLQALGLGLLDALTEAADGTLPERPLRRANGKALWVRVRQARGLIEDEVGGERHLVIQDISLQKKIQTLSERDTLTGAYNRMKFDQLLQTALSAHERYGQCFSIALCDIDHFKRVNDEHGHLAGDAVLRQFAALLQAQTRASDALARWGGEEFVLLLPMTSVQAATTAAEKLRRAIVNDHWPVIDQLSASFGVAAHTPGESADALLDRADHALYQAKESGRNRVCTAEEPDTCPDRPRDGEHD</sequence>
<comment type="catalytic activity">
    <reaction evidence="3">
        <text>2 GTP = 3',3'-c-di-GMP + 2 diphosphate</text>
        <dbReference type="Rhea" id="RHEA:24898"/>
        <dbReference type="ChEBI" id="CHEBI:33019"/>
        <dbReference type="ChEBI" id="CHEBI:37565"/>
        <dbReference type="ChEBI" id="CHEBI:58805"/>
        <dbReference type="EC" id="2.7.7.65"/>
    </reaction>
</comment>
<dbReference type="PANTHER" id="PTHR45138:SF9">
    <property type="entry name" value="DIGUANYLATE CYCLASE DGCM-RELATED"/>
    <property type="match status" value="1"/>
</dbReference>
<dbReference type="GO" id="GO:0005886">
    <property type="term" value="C:plasma membrane"/>
    <property type="evidence" value="ECO:0007669"/>
    <property type="project" value="TreeGrafter"/>
</dbReference>
<evidence type="ECO:0000256" key="4">
    <source>
        <dbReference type="SAM" id="MobiDB-lite"/>
    </source>
</evidence>
<dbReference type="Pfam" id="PF00990">
    <property type="entry name" value="GGDEF"/>
    <property type="match status" value="1"/>
</dbReference>
<organism evidence="7 8">
    <name type="scientific">Lamprobacter modestohalophilus</name>
    <dbReference type="NCBI Taxonomy" id="1064514"/>
    <lineage>
        <taxon>Bacteria</taxon>
        <taxon>Pseudomonadati</taxon>
        <taxon>Pseudomonadota</taxon>
        <taxon>Gammaproteobacteria</taxon>
        <taxon>Chromatiales</taxon>
        <taxon>Chromatiaceae</taxon>
        <taxon>Lamprobacter</taxon>
    </lineage>
</organism>
<dbReference type="InterPro" id="IPR000160">
    <property type="entry name" value="GGDEF_dom"/>
</dbReference>
<proteinExistence type="predicted"/>
<dbReference type="InterPro" id="IPR035965">
    <property type="entry name" value="PAS-like_dom_sf"/>
</dbReference>
<keyword evidence="8" id="KW-1185">Reference proteome</keyword>
<dbReference type="PANTHER" id="PTHR45138">
    <property type="entry name" value="REGULATORY COMPONENTS OF SENSORY TRANSDUCTION SYSTEM"/>
    <property type="match status" value="1"/>
</dbReference>
<dbReference type="GO" id="GO:0043709">
    <property type="term" value="P:cell adhesion involved in single-species biofilm formation"/>
    <property type="evidence" value="ECO:0007669"/>
    <property type="project" value="TreeGrafter"/>
</dbReference>
<feature type="domain" description="PAS" evidence="5">
    <location>
        <begin position="16"/>
        <end position="86"/>
    </location>
</feature>
<dbReference type="InterPro" id="IPR013656">
    <property type="entry name" value="PAS_4"/>
</dbReference>
<dbReference type="GO" id="GO:1902201">
    <property type="term" value="P:negative regulation of bacterial-type flagellum-dependent cell motility"/>
    <property type="evidence" value="ECO:0007669"/>
    <property type="project" value="TreeGrafter"/>
</dbReference>
<comment type="caution">
    <text evidence="7">The sequence shown here is derived from an EMBL/GenBank/DDBJ whole genome shotgun (WGS) entry which is preliminary data.</text>
</comment>
<dbReference type="AlphaFoldDB" id="A0A9X0WA27"/>
<dbReference type="SMART" id="SM00267">
    <property type="entry name" value="GGDEF"/>
    <property type="match status" value="1"/>
</dbReference>
<dbReference type="EC" id="2.7.7.65" evidence="2"/>
<reference evidence="7 8" key="1">
    <citation type="journal article" date="2020" name="Microorganisms">
        <title>Osmotic Adaptation and Compatible Solute Biosynthesis of Phototrophic Bacteria as Revealed from Genome Analyses.</title>
        <authorList>
            <person name="Imhoff J.F."/>
            <person name="Rahn T."/>
            <person name="Kunzel S."/>
            <person name="Keller A."/>
            <person name="Neulinger S.C."/>
        </authorList>
    </citation>
    <scope>NUCLEOTIDE SEQUENCE [LARGE SCALE GENOMIC DNA]</scope>
    <source>
        <strain evidence="7 8">DSM 25653</strain>
    </source>
</reference>
<feature type="domain" description="GGDEF" evidence="6">
    <location>
        <begin position="298"/>
        <end position="427"/>
    </location>
</feature>
<dbReference type="PROSITE" id="PS50887">
    <property type="entry name" value="GGDEF"/>
    <property type="match status" value="1"/>
</dbReference>
<dbReference type="CDD" id="cd01949">
    <property type="entry name" value="GGDEF"/>
    <property type="match status" value="1"/>
</dbReference>
<name>A0A9X0WA27_9GAMM</name>
<comment type="cofactor">
    <cofactor evidence="1">
        <name>Mg(2+)</name>
        <dbReference type="ChEBI" id="CHEBI:18420"/>
    </cofactor>
</comment>
<gene>
    <name evidence="7" type="ORF">CKO42_14500</name>
</gene>
<dbReference type="Gene3D" id="3.30.450.20">
    <property type="entry name" value="PAS domain"/>
    <property type="match status" value="2"/>
</dbReference>
<dbReference type="CDD" id="cd00130">
    <property type="entry name" value="PAS"/>
    <property type="match status" value="1"/>
</dbReference>
<feature type="region of interest" description="Disordered" evidence="4">
    <location>
        <begin position="418"/>
        <end position="441"/>
    </location>
</feature>
<dbReference type="Pfam" id="PF08448">
    <property type="entry name" value="PAS_4"/>
    <property type="match status" value="1"/>
</dbReference>
<dbReference type="EMBL" id="NRRY01000024">
    <property type="protein sequence ID" value="MBK1619627.1"/>
    <property type="molecule type" value="Genomic_DNA"/>
</dbReference>
<evidence type="ECO:0000259" key="6">
    <source>
        <dbReference type="PROSITE" id="PS50887"/>
    </source>
</evidence>
<accession>A0A9X0WA27</accession>
<dbReference type="PROSITE" id="PS50112">
    <property type="entry name" value="PAS"/>
    <property type="match status" value="1"/>
</dbReference>
<dbReference type="InterPro" id="IPR050469">
    <property type="entry name" value="Diguanylate_Cyclase"/>
</dbReference>
<dbReference type="NCBIfam" id="TIGR00254">
    <property type="entry name" value="GGDEF"/>
    <property type="match status" value="1"/>
</dbReference>
<dbReference type="FunFam" id="3.30.70.270:FF:000001">
    <property type="entry name" value="Diguanylate cyclase domain protein"/>
    <property type="match status" value="1"/>
</dbReference>
<dbReference type="InterPro" id="IPR043128">
    <property type="entry name" value="Rev_trsase/Diguanyl_cyclase"/>
</dbReference>
<evidence type="ECO:0000256" key="1">
    <source>
        <dbReference type="ARBA" id="ARBA00001946"/>
    </source>
</evidence>
<protein>
    <recommendedName>
        <fullName evidence="2">diguanylate cyclase</fullName>
        <ecNumber evidence="2">2.7.7.65</ecNumber>
    </recommendedName>
</protein>
<dbReference type="InterPro" id="IPR029787">
    <property type="entry name" value="Nucleotide_cyclase"/>
</dbReference>
<dbReference type="GO" id="GO:0052621">
    <property type="term" value="F:diguanylate cyclase activity"/>
    <property type="evidence" value="ECO:0007669"/>
    <property type="project" value="UniProtKB-EC"/>
</dbReference>
<evidence type="ECO:0000256" key="3">
    <source>
        <dbReference type="ARBA" id="ARBA00034247"/>
    </source>
</evidence>
<feature type="compositionally biased region" description="Basic and acidic residues" evidence="4">
    <location>
        <begin position="431"/>
        <end position="441"/>
    </location>
</feature>
<dbReference type="Gene3D" id="3.30.70.270">
    <property type="match status" value="1"/>
</dbReference>
<evidence type="ECO:0000313" key="7">
    <source>
        <dbReference type="EMBL" id="MBK1619627.1"/>
    </source>
</evidence>
<evidence type="ECO:0000256" key="2">
    <source>
        <dbReference type="ARBA" id="ARBA00012528"/>
    </source>
</evidence>
<evidence type="ECO:0000259" key="5">
    <source>
        <dbReference type="PROSITE" id="PS50112"/>
    </source>
</evidence>
<dbReference type="SUPFAM" id="SSF55073">
    <property type="entry name" value="Nucleotide cyclase"/>
    <property type="match status" value="1"/>
</dbReference>
<dbReference type="Proteomes" id="UP001138768">
    <property type="component" value="Unassembled WGS sequence"/>
</dbReference>